<evidence type="ECO:0000313" key="5">
    <source>
        <dbReference type="Proteomes" id="UP000536534"/>
    </source>
</evidence>
<keyword evidence="1" id="KW-0677">Repeat</keyword>
<comment type="caution">
    <text evidence="4">The sequence shown here is derived from an EMBL/GenBank/DDBJ whole genome shotgun (WGS) entry which is preliminary data.</text>
</comment>
<dbReference type="Pfam" id="PF13432">
    <property type="entry name" value="TPR_16"/>
    <property type="match status" value="4"/>
</dbReference>
<dbReference type="Pfam" id="PF14559">
    <property type="entry name" value="TPR_19"/>
    <property type="match status" value="2"/>
</dbReference>
<dbReference type="Proteomes" id="UP000536534">
    <property type="component" value="Unassembled WGS sequence"/>
</dbReference>
<evidence type="ECO:0000256" key="1">
    <source>
        <dbReference type="ARBA" id="ARBA00022737"/>
    </source>
</evidence>
<sequence>LAGQVFMANGELEKAEDFLARAASAAPEDAGARMRLGAVRMAGGDAEHALADLEAAAAMDQDTVQADIALVMAHLRSGNFDKALEAQAQLERKQADNPLVYNLRGGLMLAGRDAKAAREAFEKALSIDPNYLAAIVNLSRLDLADQRPKEALERLKAAVDREPGKAEARLAYADFQRLTGASPAEVLSSLQEAEKALPASLPIKLALIQQYLRNRDVPTALSAAQAAVAANPRDAGALRALAQAQVASGEPRQAIGTLEKVVGLMPNSPAPLVQIAELQRSTQDLASADQTLRRALSIEPDSAEIQRRLADVMSARGDHAGALAIASSMQKKNPGAAAGYLVEADVQARRGEWTAAASAYRAAQERAPRGEVLVRLHAALLRLDRKDEAAKVIDDWLRAQPRDMVVRGYLAERALAEKQYPEAARVFGEMHDIAPQNPLVLNNLAWSANQVKDPKALEYAEQAHALAPDNAAILDTLGVIQIARGEAQKGFANLERAVELAPDAAQLRLNLARAYADAGRSTDARKQLDTLMPRLTEGSPLHAEATKLLKSL</sequence>
<protein>
    <submittedName>
        <fullName evidence="4">PEP-CTERM system TPR-repeat protein PrsT</fullName>
    </submittedName>
</protein>
<gene>
    <name evidence="4" type="primary">prsT</name>
    <name evidence="4" type="ORF">GX576_07370</name>
</gene>
<dbReference type="InterPro" id="IPR051012">
    <property type="entry name" value="CellSynth/LPSAsmb/PSIAsmb"/>
</dbReference>
<dbReference type="PROSITE" id="PS50005">
    <property type="entry name" value="TPR"/>
    <property type="match status" value="2"/>
</dbReference>
<dbReference type="InterPro" id="IPR014266">
    <property type="entry name" value="PEP-CTERM_TPR_PrsT"/>
</dbReference>
<dbReference type="PANTHER" id="PTHR45586">
    <property type="entry name" value="TPR REPEAT-CONTAINING PROTEIN PA4667"/>
    <property type="match status" value="1"/>
</dbReference>
<keyword evidence="2 3" id="KW-0802">TPR repeat</keyword>
<name>A0A7X7LW04_9RHOO</name>
<proteinExistence type="predicted"/>
<dbReference type="PANTHER" id="PTHR45586:SF14">
    <property type="entry name" value="TETRATRICOPEPTIDE TPR_2 REPEAT PROTEIN"/>
    <property type="match status" value="1"/>
</dbReference>
<evidence type="ECO:0000256" key="2">
    <source>
        <dbReference type="ARBA" id="ARBA00022803"/>
    </source>
</evidence>
<organism evidence="4 5">
    <name type="scientific">Thauera phenolivorans</name>
    <dbReference type="NCBI Taxonomy" id="1792543"/>
    <lineage>
        <taxon>Bacteria</taxon>
        <taxon>Pseudomonadati</taxon>
        <taxon>Pseudomonadota</taxon>
        <taxon>Betaproteobacteria</taxon>
        <taxon>Rhodocyclales</taxon>
        <taxon>Zoogloeaceae</taxon>
        <taxon>Thauera</taxon>
    </lineage>
</organism>
<dbReference type="NCBIfam" id="TIGR02917">
    <property type="entry name" value="PEP_TPR_lipo"/>
    <property type="match status" value="1"/>
</dbReference>
<evidence type="ECO:0000256" key="3">
    <source>
        <dbReference type="PROSITE-ProRule" id="PRU00339"/>
    </source>
</evidence>
<dbReference type="SUPFAM" id="SSF48452">
    <property type="entry name" value="TPR-like"/>
    <property type="match status" value="3"/>
</dbReference>
<evidence type="ECO:0000313" key="4">
    <source>
        <dbReference type="EMBL" id="NLF54202.1"/>
    </source>
</evidence>
<feature type="repeat" description="TPR" evidence="3">
    <location>
        <begin position="471"/>
        <end position="504"/>
    </location>
</feature>
<accession>A0A7X7LW04</accession>
<dbReference type="EMBL" id="JAAYYV010000194">
    <property type="protein sequence ID" value="NLF54202.1"/>
    <property type="molecule type" value="Genomic_DNA"/>
</dbReference>
<feature type="repeat" description="TPR" evidence="3">
    <location>
        <begin position="98"/>
        <end position="131"/>
    </location>
</feature>
<dbReference type="Gene3D" id="1.25.40.10">
    <property type="entry name" value="Tetratricopeptide repeat domain"/>
    <property type="match status" value="3"/>
</dbReference>
<dbReference type="InterPro" id="IPR011990">
    <property type="entry name" value="TPR-like_helical_dom_sf"/>
</dbReference>
<dbReference type="AlphaFoldDB" id="A0A7X7LW04"/>
<dbReference type="InterPro" id="IPR019734">
    <property type="entry name" value="TPR_rpt"/>
</dbReference>
<feature type="non-terminal residue" evidence="4">
    <location>
        <position position="1"/>
    </location>
</feature>
<dbReference type="SMART" id="SM00028">
    <property type="entry name" value="TPR"/>
    <property type="match status" value="7"/>
</dbReference>
<reference evidence="4 5" key="1">
    <citation type="journal article" date="2020" name="Biotechnol. Biofuels">
        <title>New insights from the biogas microbiome by comprehensive genome-resolved metagenomics of nearly 1600 species originating from multiple anaerobic digesters.</title>
        <authorList>
            <person name="Campanaro S."/>
            <person name="Treu L."/>
            <person name="Rodriguez-R L.M."/>
            <person name="Kovalovszki A."/>
            <person name="Ziels R.M."/>
            <person name="Maus I."/>
            <person name="Zhu X."/>
            <person name="Kougias P.G."/>
            <person name="Basile A."/>
            <person name="Luo G."/>
            <person name="Schluter A."/>
            <person name="Konstantinidis K.T."/>
            <person name="Angelidaki I."/>
        </authorList>
    </citation>
    <scope>NUCLEOTIDE SEQUENCE [LARGE SCALE GENOMIC DNA]</scope>
    <source>
        <strain evidence="4">AS06rmzACSIP_256</strain>
    </source>
</reference>